<protein>
    <recommendedName>
        <fullName evidence="2">Zn(2)-C6 fungal-type domain-containing protein</fullName>
    </recommendedName>
</protein>
<dbReference type="CDD" id="cd00067">
    <property type="entry name" value="GAL4"/>
    <property type="match status" value="1"/>
</dbReference>
<dbReference type="PANTHER" id="PTHR37534">
    <property type="entry name" value="TRANSCRIPTIONAL ACTIVATOR PROTEIN UGA3"/>
    <property type="match status" value="1"/>
</dbReference>
<accession>A0A8H2WHQ5</accession>
<evidence type="ECO:0000313" key="3">
    <source>
        <dbReference type="EMBL" id="CAE6373926.1"/>
    </source>
</evidence>
<dbReference type="GO" id="GO:0000981">
    <property type="term" value="F:DNA-binding transcription factor activity, RNA polymerase II-specific"/>
    <property type="evidence" value="ECO:0007669"/>
    <property type="project" value="InterPro"/>
</dbReference>
<dbReference type="AlphaFoldDB" id="A0A8H2WHQ5"/>
<dbReference type="Pfam" id="PF00172">
    <property type="entry name" value="Zn_clus"/>
    <property type="match status" value="1"/>
</dbReference>
<evidence type="ECO:0000313" key="4">
    <source>
        <dbReference type="Proteomes" id="UP000663846"/>
    </source>
</evidence>
<name>A0A8H2WHQ5_9AGAM</name>
<dbReference type="Proteomes" id="UP000663846">
    <property type="component" value="Unassembled WGS sequence"/>
</dbReference>
<dbReference type="SMART" id="SM00066">
    <property type="entry name" value="GAL4"/>
    <property type="match status" value="1"/>
</dbReference>
<dbReference type="InterPro" id="IPR036864">
    <property type="entry name" value="Zn2-C6_fun-type_DNA-bd_sf"/>
</dbReference>
<dbReference type="PANTHER" id="PTHR37534:SF46">
    <property type="entry name" value="ZN(II)2CYS6 TRANSCRIPTION FACTOR (EUROFUNG)"/>
    <property type="match status" value="1"/>
</dbReference>
<keyword evidence="1" id="KW-0539">Nucleus</keyword>
<proteinExistence type="predicted"/>
<dbReference type="InterPro" id="IPR001138">
    <property type="entry name" value="Zn2Cys6_DnaBD"/>
</dbReference>
<dbReference type="EMBL" id="CAJMWS010000157">
    <property type="protein sequence ID" value="CAE6373926.1"/>
    <property type="molecule type" value="Genomic_DNA"/>
</dbReference>
<sequence>MRRFTTKPGPPPTSCHTCRRRRKKCDMARPCCKRCVNGGYECLGYEDRQPRVILPRKKPAILVPSQSQPNFIPADGVISEILSSPSTGFIENWRNAPGASMSNIVRPSIVGAAALHRLSVSALTKSNDATGGSSEDFDLLWPQNQSQAVALSYSPTRRSVSVGRPFNATSDVTRVENDLIGAMEAACRYIPPSVDIHITREDRFARVASEYMFQRLSFWLVAPSPAIHDSMMTKLRGSNRKMRALYLAAKLLQTPGQDPRARDLVAQGHVGWIDGPGNKFITSSCSNPSLKDIEESLMAHLELATLKFTLSDTTTGYTAFRNSLPKFLQLAAANSDLLIEQPNGNLVISFPRALIAPQFELSRFALYDVISAFLLGLPTLVEYGHDDQCDSRYHGFEWIHGIPAAFLQTISQVNSWRTGSRVNLDHWQVLEQRVLDWRSTLTPSDKISTPENVGVAQAVIQEGWRHVLLIYIYMVRFPLSSIF</sequence>
<dbReference type="SUPFAM" id="SSF57701">
    <property type="entry name" value="Zn2/Cys6 DNA-binding domain"/>
    <property type="match status" value="1"/>
</dbReference>
<gene>
    <name evidence="3" type="ORF">RDB_LOCUS27640</name>
</gene>
<evidence type="ECO:0000259" key="2">
    <source>
        <dbReference type="PROSITE" id="PS50048"/>
    </source>
</evidence>
<evidence type="ECO:0000256" key="1">
    <source>
        <dbReference type="ARBA" id="ARBA00023242"/>
    </source>
</evidence>
<feature type="domain" description="Zn(2)-C6 fungal-type" evidence="2">
    <location>
        <begin position="14"/>
        <end position="42"/>
    </location>
</feature>
<comment type="caution">
    <text evidence="3">The sequence shown here is derived from an EMBL/GenBank/DDBJ whole genome shotgun (WGS) entry which is preliminary data.</text>
</comment>
<dbReference type="GO" id="GO:0008270">
    <property type="term" value="F:zinc ion binding"/>
    <property type="evidence" value="ECO:0007669"/>
    <property type="project" value="InterPro"/>
</dbReference>
<dbReference type="PROSITE" id="PS00463">
    <property type="entry name" value="ZN2_CY6_FUNGAL_1"/>
    <property type="match status" value="1"/>
</dbReference>
<reference evidence="3" key="1">
    <citation type="submission" date="2021-01" db="EMBL/GenBank/DDBJ databases">
        <authorList>
            <person name="Kaushik A."/>
        </authorList>
    </citation>
    <scope>NUCLEOTIDE SEQUENCE</scope>
    <source>
        <strain evidence="3">AG1-1C</strain>
    </source>
</reference>
<dbReference type="PROSITE" id="PS50048">
    <property type="entry name" value="ZN2_CY6_FUNGAL_2"/>
    <property type="match status" value="1"/>
</dbReference>
<organism evidence="3 4">
    <name type="scientific">Rhizoctonia solani</name>
    <dbReference type="NCBI Taxonomy" id="456999"/>
    <lineage>
        <taxon>Eukaryota</taxon>
        <taxon>Fungi</taxon>
        <taxon>Dikarya</taxon>
        <taxon>Basidiomycota</taxon>
        <taxon>Agaricomycotina</taxon>
        <taxon>Agaricomycetes</taxon>
        <taxon>Cantharellales</taxon>
        <taxon>Ceratobasidiaceae</taxon>
        <taxon>Rhizoctonia</taxon>
    </lineage>
</organism>
<dbReference type="Gene3D" id="4.10.240.10">
    <property type="entry name" value="Zn(2)-C6 fungal-type DNA-binding domain"/>
    <property type="match status" value="1"/>
</dbReference>